<dbReference type="RefSeq" id="WP_207974885.1">
    <property type="nucleotide sequence ID" value="NZ_JAGDEL010000001.1"/>
</dbReference>
<organism evidence="1 2">
    <name type="scientific">Metabacillus bambusae</name>
    <dbReference type="NCBI Taxonomy" id="2795218"/>
    <lineage>
        <taxon>Bacteria</taxon>
        <taxon>Bacillati</taxon>
        <taxon>Bacillota</taxon>
        <taxon>Bacilli</taxon>
        <taxon>Bacillales</taxon>
        <taxon>Bacillaceae</taxon>
        <taxon>Metabacillus</taxon>
    </lineage>
</organism>
<evidence type="ECO:0000313" key="1">
    <source>
        <dbReference type="EMBL" id="MBO1510211.1"/>
    </source>
</evidence>
<evidence type="ECO:0000313" key="2">
    <source>
        <dbReference type="Proteomes" id="UP000663981"/>
    </source>
</evidence>
<protein>
    <submittedName>
        <fullName evidence="1">Uncharacterized protein</fullName>
    </submittedName>
</protein>
<accession>A0ABS3MW18</accession>
<name>A0ABS3MW18_9BACI</name>
<keyword evidence="2" id="KW-1185">Reference proteome</keyword>
<reference evidence="1 2" key="1">
    <citation type="submission" date="2021-03" db="EMBL/GenBank/DDBJ databases">
        <title>Whole genome sequence of Metabacillus bambusae BG109.</title>
        <authorList>
            <person name="Jeong J.W."/>
        </authorList>
    </citation>
    <scope>NUCLEOTIDE SEQUENCE [LARGE SCALE GENOMIC DNA]</scope>
    <source>
        <strain evidence="1 2">BG109</strain>
    </source>
</reference>
<sequence length="54" mass="6031">MVKFEDSELHLKSKEDVLEISSTGYGLESVSIDNIEKQKLQESNRTNSLGCGDQ</sequence>
<dbReference type="EMBL" id="JAGDEL010000001">
    <property type="protein sequence ID" value="MBO1510211.1"/>
    <property type="molecule type" value="Genomic_DNA"/>
</dbReference>
<proteinExistence type="predicted"/>
<gene>
    <name evidence="1" type="ORF">I7822_00685</name>
</gene>
<comment type="caution">
    <text evidence="1">The sequence shown here is derived from an EMBL/GenBank/DDBJ whole genome shotgun (WGS) entry which is preliminary data.</text>
</comment>
<dbReference type="Proteomes" id="UP000663981">
    <property type="component" value="Unassembled WGS sequence"/>
</dbReference>